<dbReference type="EMBL" id="JAAGVY010000039">
    <property type="protein sequence ID" value="NEN25073.1"/>
    <property type="molecule type" value="Genomic_DNA"/>
</dbReference>
<protein>
    <recommendedName>
        <fullName evidence="2 3">Single-stranded DNA-binding protein</fullName>
        <shortName evidence="2">SSB</shortName>
    </recommendedName>
</protein>
<dbReference type="InterPro" id="IPR000424">
    <property type="entry name" value="Primosome_PriB/ssb"/>
</dbReference>
<keyword evidence="5" id="KW-1185">Reference proteome</keyword>
<reference evidence="4 5" key="1">
    <citation type="submission" date="2020-02" db="EMBL/GenBank/DDBJ databases">
        <title>Out from the shadows clarifying the taxonomy of the family Cryomorphaceae and related taxa by utilizing the GTDB taxonomic framework.</title>
        <authorList>
            <person name="Bowman J.P."/>
        </authorList>
    </citation>
    <scope>NUCLEOTIDE SEQUENCE [LARGE SCALE GENOMIC DNA]</scope>
    <source>
        <strain evidence="4 5">QSSC 1-22</strain>
    </source>
</reference>
<evidence type="ECO:0000256" key="2">
    <source>
        <dbReference type="HAMAP-Rule" id="MF_00984"/>
    </source>
</evidence>
<evidence type="ECO:0000256" key="3">
    <source>
        <dbReference type="PIRNR" id="PIRNR002070"/>
    </source>
</evidence>
<dbReference type="PIRSF" id="PIRSF002070">
    <property type="entry name" value="SSB"/>
    <property type="match status" value="1"/>
</dbReference>
<dbReference type="HAMAP" id="MF_00984">
    <property type="entry name" value="SSB"/>
    <property type="match status" value="1"/>
</dbReference>
<dbReference type="CDD" id="cd04496">
    <property type="entry name" value="SSB_OBF"/>
    <property type="match status" value="1"/>
</dbReference>
<comment type="subunit">
    <text evidence="2">Homotetramer.</text>
</comment>
<dbReference type="Gene3D" id="2.40.50.140">
    <property type="entry name" value="Nucleic acid-binding proteins"/>
    <property type="match status" value="1"/>
</dbReference>
<comment type="caution">
    <text evidence="4">The sequence shown here is derived from an EMBL/GenBank/DDBJ whole genome shotgun (WGS) entry which is preliminary data.</text>
</comment>
<dbReference type="RefSeq" id="WP_163286520.1">
    <property type="nucleotide sequence ID" value="NZ_JAAGVY010000039.1"/>
</dbReference>
<name>A0A7K3WTQ7_9FLAO</name>
<dbReference type="GO" id="GO:0003697">
    <property type="term" value="F:single-stranded DNA binding"/>
    <property type="evidence" value="ECO:0007669"/>
    <property type="project" value="UniProtKB-UniRule"/>
</dbReference>
<evidence type="ECO:0000313" key="4">
    <source>
        <dbReference type="EMBL" id="NEN25073.1"/>
    </source>
</evidence>
<evidence type="ECO:0000256" key="1">
    <source>
        <dbReference type="ARBA" id="ARBA00023125"/>
    </source>
</evidence>
<dbReference type="PROSITE" id="PS50935">
    <property type="entry name" value="SSB"/>
    <property type="match status" value="1"/>
</dbReference>
<dbReference type="PANTHER" id="PTHR10302">
    <property type="entry name" value="SINGLE-STRANDED DNA-BINDING PROTEIN"/>
    <property type="match status" value="1"/>
</dbReference>
<dbReference type="Proteomes" id="UP000486602">
    <property type="component" value="Unassembled WGS sequence"/>
</dbReference>
<dbReference type="GO" id="GO:0009295">
    <property type="term" value="C:nucleoid"/>
    <property type="evidence" value="ECO:0007669"/>
    <property type="project" value="TreeGrafter"/>
</dbReference>
<dbReference type="GO" id="GO:0006260">
    <property type="term" value="P:DNA replication"/>
    <property type="evidence" value="ECO:0007669"/>
    <property type="project" value="InterPro"/>
</dbReference>
<dbReference type="SUPFAM" id="SSF50249">
    <property type="entry name" value="Nucleic acid-binding proteins"/>
    <property type="match status" value="1"/>
</dbReference>
<dbReference type="InterPro" id="IPR011344">
    <property type="entry name" value="ssDNA-bd"/>
</dbReference>
<dbReference type="InterPro" id="IPR012340">
    <property type="entry name" value="NA-bd_OB-fold"/>
</dbReference>
<dbReference type="PANTHER" id="PTHR10302:SF0">
    <property type="entry name" value="SINGLE-STRANDED DNA-BINDING PROTEIN, MITOCHONDRIAL"/>
    <property type="match status" value="1"/>
</dbReference>
<proteinExistence type="inferred from homology"/>
<dbReference type="NCBIfam" id="TIGR00621">
    <property type="entry name" value="ssb"/>
    <property type="match status" value="1"/>
</dbReference>
<dbReference type="AlphaFoldDB" id="A0A7K3WTQ7"/>
<comment type="caution">
    <text evidence="2">Lacks conserved residue(s) required for the propagation of feature annotation.</text>
</comment>
<keyword evidence="1 2" id="KW-0238">DNA-binding</keyword>
<dbReference type="Pfam" id="PF00436">
    <property type="entry name" value="SSB"/>
    <property type="match status" value="1"/>
</dbReference>
<organism evidence="4 5">
    <name type="scientific">Cryomorpha ignava</name>
    <dbReference type="NCBI Taxonomy" id="101383"/>
    <lineage>
        <taxon>Bacteria</taxon>
        <taxon>Pseudomonadati</taxon>
        <taxon>Bacteroidota</taxon>
        <taxon>Flavobacteriia</taxon>
        <taxon>Flavobacteriales</taxon>
        <taxon>Cryomorphaceae</taxon>
        <taxon>Cryomorpha</taxon>
    </lineage>
</organism>
<evidence type="ECO:0000313" key="5">
    <source>
        <dbReference type="Proteomes" id="UP000486602"/>
    </source>
</evidence>
<accession>A0A7K3WTQ7</accession>
<gene>
    <name evidence="4" type="primary">ssb</name>
    <name evidence="4" type="ORF">G3O08_16355</name>
</gene>
<sequence length="113" mass="12987">MQSLVNRVQLIGHLGMDPEVKNFENGKLVKVSIATDASYKDKDGKKVEETHWHNLVVWNKTAELAETLFKKGRYVAVEGSLINNSYEDKDGVKRYSTDVRVDQFLMLDKKEKE</sequence>